<dbReference type="Proteomes" id="UP000239735">
    <property type="component" value="Unassembled WGS sequence"/>
</dbReference>
<sequence length="89" mass="9710">MSSRPFDNPNVGRTALSPLAPSYQMSSSALPMLRPRVFSSKGMSPEAEWPAEAVVDIKVLGRGVAWALAIESTAAFAMYVAWHLFTLLR</sequence>
<protein>
    <submittedName>
        <fullName evidence="2">Uncharacterized protein</fullName>
    </submittedName>
</protein>
<evidence type="ECO:0000256" key="1">
    <source>
        <dbReference type="SAM" id="Phobius"/>
    </source>
</evidence>
<accession>A0A2N9L610</accession>
<reference evidence="3" key="1">
    <citation type="submission" date="2018-02" db="EMBL/GenBank/DDBJ databases">
        <authorList>
            <person name="Hausmann B."/>
        </authorList>
    </citation>
    <scope>NUCLEOTIDE SEQUENCE [LARGE SCALE GENOMIC DNA]</scope>
    <source>
        <strain evidence="3">Peat soil MAG SbA5</strain>
    </source>
</reference>
<keyword evidence="1" id="KW-0472">Membrane</keyword>
<dbReference type="AlphaFoldDB" id="A0A2N9L610"/>
<evidence type="ECO:0000313" key="3">
    <source>
        <dbReference type="Proteomes" id="UP000239735"/>
    </source>
</evidence>
<proteinExistence type="predicted"/>
<evidence type="ECO:0000313" key="2">
    <source>
        <dbReference type="EMBL" id="SPE18732.1"/>
    </source>
</evidence>
<gene>
    <name evidence="2" type="ORF">SBA5_170005</name>
</gene>
<dbReference type="EMBL" id="OKRB01000072">
    <property type="protein sequence ID" value="SPE18732.1"/>
    <property type="molecule type" value="Genomic_DNA"/>
</dbReference>
<keyword evidence="1" id="KW-0812">Transmembrane</keyword>
<name>A0A2N9L610_9BACT</name>
<organism evidence="2 3">
    <name type="scientific">Candidatus Sulfuritelmatomonas gaucii</name>
    <dbReference type="NCBI Taxonomy" id="2043161"/>
    <lineage>
        <taxon>Bacteria</taxon>
        <taxon>Pseudomonadati</taxon>
        <taxon>Acidobacteriota</taxon>
        <taxon>Terriglobia</taxon>
        <taxon>Terriglobales</taxon>
        <taxon>Acidobacteriaceae</taxon>
        <taxon>Candidatus Sulfuritelmatomonas</taxon>
    </lineage>
</organism>
<keyword evidence="1" id="KW-1133">Transmembrane helix</keyword>
<feature type="transmembrane region" description="Helical" evidence="1">
    <location>
        <begin position="64"/>
        <end position="85"/>
    </location>
</feature>